<name>A0ABQ2SAF5_9DEIO</name>
<keyword evidence="3" id="KW-1185">Reference proteome</keyword>
<reference evidence="3" key="1">
    <citation type="journal article" date="2019" name="Int. J. Syst. Evol. Microbiol.">
        <title>The Global Catalogue of Microorganisms (GCM) 10K type strain sequencing project: providing services to taxonomists for standard genome sequencing and annotation.</title>
        <authorList>
            <consortium name="The Broad Institute Genomics Platform"/>
            <consortium name="The Broad Institute Genome Sequencing Center for Infectious Disease"/>
            <person name="Wu L."/>
            <person name="Ma J."/>
        </authorList>
    </citation>
    <scope>NUCLEOTIDE SEQUENCE [LARGE SCALE GENOMIC DNA]</scope>
    <source>
        <strain evidence="3">JCM 31406</strain>
    </source>
</reference>
<organism evidence="2 3">
    <name type="scientific">Deinococcus knuensis</name>
    <dbReference type="NCBI Taxonomy" id="1837380"/>
    <lineage>
        <taxon>Bacteria</taxon>
        <taxon>Thermotogati</taxon>
        <taxon>Deinococcota</taxon>
        <taxon>Deinococci</taxon>
        <taxon>Deinococcales</taxon>
        <taxon>Deinococcaceae</taxon>
        <taxon>Deinococcus</taxon>
    </lineage>
</organism>
<dbReference type="Proteomes" id="UP000620633">
    <property type="component" value="Unassembled WGS sequence"/>
</dbReference>
<dbReference type="Pfam" id="PF00753">
    <property type="entry name" value="Lactamase_B"/>
    <property type="match status" value="1"/>
</dbReference>
<dbReference type="PANTHER" id="PTHR42951">
    <property type="entry name" value="METALLO-BETA-LACTAMASE DOMAIN-CONTAINING"/>
    <property type="match status" value="1"/>
</dbReference>
<dbReference type="PANTHER" id="PTHR42951:SF14">
    <property type="entry name" value="METALLO-BETA-LACTAMASE SUPERFAMILY PROTEIN"/>
    <property type="match status" value="1"/>
</dbReference>
<proteinExistence type="predicted"/>
<gene>
    <name evidence="2" type="ORF">GCM10008961_02020</name>
</gene>
<dbReference type="InterPro" id="IPR050855">
    <property type="entry name" value="NDM-1-like"/>
</dbReference>
<accession>A0ABQ2SAF5</accession>
<evidence type="ECO:0000313" key="3">
    <source>
        <dbReference type="Proteomes" id="UP000620633"/>
    </source>
</evidence>
<dbReference type="SUPFAM" id="SSF56281">
    <property type="entry name" value="Metallo-hydrolase/oxidoreductase"/>
    <property type="match status" value="2"/>
</dbReference>
<sequence length="245" mass="25421">MLPSRAELISVPMYANVFLLTSPQGRLLVDTGTVVHAPRFLRLLRSFRPDALLVTHAHPDHAGSAFLAGRAGLSVLAHPLEHPALLGEVHDLPYPAGRPGVGRLVSRAHPNVRASALRAALPGQDVLGWEVVHLPGHTAGQIGLRRGGVLIAADAVVGGRDGAHLPGHTAGQIGLRRGGVLIAADAVVGGRDGAHLPRAAYNHDHAQALATLKTVAGMDLREIWPGHGGVLTAAQVQARAARDGG</sequence>
<protein>
    <submittedName>
        <fullName evidence="2">MBL fold metallo-hydrolase</fullName>
    </submittedName>
</protein>
<evidence type="ECO:0000313" key="2">
    <source>
        <dbReference type="EMBL" id="GGS14376.1"/>
    </source>
</evidence>
<comment type="caution">
    <text evidence="2">The sequence shown here is derived from an EMBL/GenBank/DDBJ whole genome shotgun (WGS) entry which is preliminary data.</text>
</comment>
<dbReference type="Gene3D" id="3.60.15.10">
    <property type="entry name" value="Ribonuclease Z/Hydroxyacylglutathione hydrolase-like"/>
    <property type="match status" value="2"/>
</dbReference>
<evidence type="ECO:0000259" key="1">
    <source>
        <dbReference type="SMART" id="SM00849"/>
    </source>
</evidence>
<dbReference type="EMBL" id="BMQO01000001">
    <property type="protein sequence ID" value="GGS14376.1"/>
    <property type="molecule type" value="Genomic_DNA"/>
</dbReference>
<dbReference type="InterPro" id="IPR001279">
    <property type="entry name" value="Metallo-B-lactamas"/>
</dbReference>
<dbReference type="SMART" id="SM00849">
    <property type="entry name" value="Lactamase_B"/>
    <property type="match status" value="1"/>
</dbReference>
<dbReference type="InterPro" id="IPR036866">
    <property type="entry name" value="RibonucZ/Hydroxyglut_hydro"/>
</dbReference>
<feature type="domain" description="Metallo-beta-lactamase" evidence="1">
    <location>
        <begin position="14"/>
        <end position="227"/>
    </location>
</feature>